<evidence type="ECO:0000259" key="3">
    <source>
        <dbReference type="PROSITE" id="PS00498"/>
    </source>
</evidence>
<reference evidence="4 5" key="1">
    <citation type="submission" date="2016-09" db="EMBL/GenBank/DDBJ databases">
        <authorList>
            <person name="Capua I."/>
            <person name="De Benedictis P."/>
            <person name="Joannis T."/>
            <person name="Lombin L.H."/>
            <person name="Cattoli G."/>
        </authorList>
    </citation>
    <scope>NUCLEOTIDE SEQUENCE [LARGE SCALE GENOMIC DNA]</scope>
    <source>
        <strain evidence="4 5">IMI 309357</strain>
    </source>
</reference>
<dbReference type="GO" id="GO:0046872">
    <property type="term" value="F:metal ion binding"/>
    <property type="evidence" value="ECO:0007669"/>
    <property type="project" value="UniProtKB-KW"/>
</dbReference>
<dbReference type="Proteomes" id="UP000176998">
    <property type="component" value="Unassembled WGS sequence"/>
</dbReference>
<dbReference type="GeneID" id="34561305"/>
<evidence type="ECO:0000256" key="1">
    <source>
        <dbReference type="ARBA" id="ARBA00022723"/>
    </source>
</evidence>
<dbReference type="PANTHER" id="PTHR11474">
    <property type="entry name" value="TYROSINASE FAMILY MEMBER"/>
    <property type="match status" value="1"/>
</dbReference>
<dbReference type="STRING" id="1209926.A0A1G4B5I6"/>
<dbReference type="InterPro" id="IPR008922">
    <property type="entry name" value="Di-copper_centre_dom_sf"/>
</dbReference>
<gene>
    <name evidence="4" type="ORF">CORC01_08161</name>
</gene>
<keyword evidence="1" id="KW-0479">Metal-binding</keyword>
<protein>
    <recommendedName>
        <fullName evidence="3">Tyrosinase copper-binding domain-containing protein</fullName>
    </recommendedName>
</protein>
<name>A0A1G4B5I6_9PEZI</name>
<accession>A0A1G4B5I6</accession>
<dbReference type="Gene3D" id="1.10.1280.10">
    <property type="entry name" value="Di-copper center containing domain from catechol oxidase"/>
    <property type="match status" value="1"/>
</dbReference>
<feature type="domain" description="Tyrosinase copper-binding" evidence="3">
    <location>
        <begin position="219"/>
        <end position="230"/>
    </location>
</feature>
<dbReference type="PROSITE" id="PS00498">
    <property type="entry name" value="TYROSINASE_2"/>
    <property type="match status" value="1"/>
</dbReference>
<sequence length="418" mass="45639">MRRAVPDAPDLALPFLNECRPFDQNPPLPWILTNPTFDLDGDNTNPLYSYKFQKGVADNHEKPSDAQRYSKSTGSQTARYPLAGVADLNGDKSTNDPANHPSILNGNIAVWLNGKVQLGNKASPTPIPDTVSVVARYKVSLDAPDYTLFSNKASRGEWLHKMRGTLQNKAPFKFHTSLEDPHNAVHLAIGGFYQGGEDKAKPIEGAHGDMGENETASFDPIFFLHHAFIDYVFWTWQVKHDLTQAGSLSVEYDITAGTLSAGSPVLPPGSKLGMISPLAPFLKSGSVSEPMFYTSDDITNITQLGYGYGEGSLDLPTSGPVLGDPELPLLAVARVSGISTKDHEGSFVIRTSAKLPDGRENKLETFTYIHFGEDLMRAIGAERKEDIQSKLTVSVQKRGQFSPAKDSFAVTQPMIEIF</sequence>
<dbReference type="GO" id="GO:0016491">
    <property type="term" value="F:oxidoreductase activity"/>
    <property type="evidence" value="ECO:0007669"/>
    <property type="project" value="InterPro"/>
</dbReference>
<evidence type="ECO:0000256" key="2">
    <source>
        <dbReference type="ARBA" id="ARBA00023008"/>
    </source>
</evidence>
<comment type="caution">
    <text evidence="4">The sequence shown here is derived from an EMBL/GenBank/DDBJ whole genome shotgun (WGS) entry which is preliminary data.</text>
</comment>
<evidence type="ECO:0000313" key="4">
    <source>
        <dbReference type="EMBL" id="OHE96563.1"/>
    </source>
</evidence>
<dbReference type="PANTHER" id="PTHR11474:SF126">
    <property type="entry name" value="TYROSINASE-LIKE PROTEIN TYR-1-RELATED"/>
    <property type="match status" value="1"/>
</dbReference>
<dbReference type="InterPro" id="IPR002227">
    <property type="entry name" value="Tyrosinase_Cu-bd"/>
</dbReference>
<dbReference type="EMBL" id="MJBS01000068">
    <property type="protein sequence ID" value="OHE96563.1"/>
    <property type="molecule type" value="Genomic_DNA"/>
</dbReference>
<dbReference type="InterPro" id="IPR050316">
    <property type="entry name" value="Tyrosinase/Hemocyanin"/>
</dbReference>
<dbReference type="Pfam" id="PF00264">
    <property type="entry name" value="Tyrosinase"/>
    <property type="match status" value="1"/>
</dbReference>
<dbReference type="PRINTS" id="PR00092">
    <property type="entry name" value="TYROSINASE"/>
</dbReference>
<keyword evidence="5" id="KW-1185">Reference proteome</keyword>
<dbReference type="AlphaFoldDB" id="A0A1G4B5I6"/>
<dbReference type="RefSeq" id="XP_022473719.1">
    <property type="nucleotide sequence ID" value="XM_022619795.1"/>
</dbReference>
<keyword evidence="2" id="KW-0186">Copper</keyword>
<proteinExistence type="predicted"/>
<evidence type="ECO:0000313" key="5">
    <source>
        <dbReference type="Proteomes" id="UP000176998"/>
    </source>
</evidence>
<dbReference type="SUPFAM" id="SSF48056">
    <property type="entry name" value="Di-copper centre-containing domain"/>
    <property type="match status" value="1"/>
</dbReference>
<organism evidence="4 5">
    <name type="scientific">Colletotrichum orchidophilum</name>
    <dbReference type="NCBI Taxonomy" id="1209926"/>
    <lineage>
        <taxon>Eukaryota</taxon>
        <taxon>Fungi</taxon>
        <taxon>Dikarya</taxon>
        <taxon>Ascomycota</taxon>
        <taxon>Pezizomycotina</taxon>
        <taxon>Sordariomycetes</taxon>
        <taxon>Hypocreomycetidae</taxon>
        <taxon>Glomerellales</taxon>
        <taxon>Glomerellaceae</taxon>
        <taxon>Colletotrichum</taxon>
    </lineage>
</organism>
<dbReference type="OrthoDB" id="6132182at2759"/>